<feature type="coiled-coil region" evidence="3">
    <location>
        <begin position="141"/>
        <end position="168"/>
    </location>
</feature>
<name>A0AA36DUY9_CYLNA</name>
<evidence type="ECO:0000313" key="4">
    <source>
        <dbReference type="EMBL" id="CAJ0593241.1"/>
    </source>
</evidence>
<dbReference type="SMART" id="SM00238">
    <property type="entry name" value="BIR"/>
    <property type="match status" value="1"/>
</dbReference>
<dbReference type="InterPro" id="IPR001370">
    <property type="entry name" value="BIR_rpt"/>
</dbReference>
<sequence length="174" mass="20331">MRNWKKFTDNIGKQPCMKEEAAHDAHSRNILFENLTSSKSDLLFYGHRKATFKNWCFDKDNYQCSSDALAKAGFYFTGSRYEPAAATCAFCYKEMIFEENDDPWLEHRSHSKTCNFVELNKREEKDWTVNDFMFLLSGRIAAEQRSKMKQFIENYDEASAEIEAMTAKALHSLK</sequence>
<proteinExistence type="predicted"/>
<protein>
    <submittedName>
        <fullName evidence="4">Uncharacterized protein</fullName>
    </submittedName>
</protein>
<dbReference type="InterPro" id="IPR051190">
    <property type="entry name" value="Baculoviral_IAP"/>
</dbReference>
<dbReference type="EMBL" id="CATQJL010000112">
    <property type="protein sequence ID" value="CAJ0593241.1"/>
    <property type="molecule type" value="Genomic_DNA"/>
</dbReference>
<dbReference type="Gene3D" id="1.10.1170.10">
    <property type="entry name" value="Inhibitor Of Apoptosis Protein (2mihbC-IAP-1), Chain A"/>
    <property type="match status" value="1"/>
</dbReference>
<comment type="caution">
    <text evidence="4">The sequence shown here is derived from an EMBL/GenBank/DDBJ whole genome shotgun (WGS) entry which is preliminary data.</text>
</comment>
<dbReference type="Proteomes" id="UP001176961">
    <property type="component" value="Unassembled WGS sequence"/>
</dbReference>
<evidence type="ECO:0000256" key="2">
    <source>
        <dbReference type="ARBA" id="ARBA00022833"/>
    </source>
</evidence>
<dbReference type="PANTHER" id="PTHR46771">
    <property type="entry name" value="DETERIN"/>
    <property type="match status" value="1"/>
</dbReference>
<dbReference type="PANTHER" id="PTHR46771:SF5">
    <property type="entry name" value="DETERIN"/>
    <property type="match status" value="1"/>
</dbReference>
<keyword evidence="2" id="KW-0862">Zinc</keyword>
<evidence type="ECO:0000313" key="5">
    <source>
        <dbReference type="Proteomes" id="UP001176961"/>
    </source>
</evidence>
<dbReference type="PROSITE" id="PS50143">
    <property type="entry name" value="BIR_REPEAT_2"/>
    <property type="match status" value="1"/>
</dbReference>
<evidence type="ECO:0000256" key="1">
    <source>
        <dbReference type="ARBA" id="ARBA00022723"/>
    </source>
</evidence>
<evidence type="ECO:0000256" key="3">
    <source>
        <dbReference type="SAM" id="Coils"/>
    </source>
</evidence>
<dbReference type="AlphaFoldDB" id="A0AA36DUY9"/>
<reference evidence="4" key="1">
    <citation type="submission" date="2023-07" db="EMBL/GenBank/DDBJ databases">
        <authorList>
            <consortium name="CYATHOMIX"/>
        </authorList>
    </citation>
    <scope>NUCLEOTIDE SEQUENCE</scope>
    <source>
        <strain evidence="4">N/A</strain>
    </source>
</reference>
<keyword evidence="3" id="KW-0175">Coiled coil</keyword>
<keyword evidence="1" id="KW-0479">Metal-binding</keyword>
<dbReference type="Pfam" id="PF00653">
    <property type="entry name" value="BIR"/>
    <property type="match status" value="1"/>
</dbReference>
<accession>A0AA36DUY9</accession>
<dbReference type="CDD" id="cd00022">
    <property type="entry name" value="BIR"/>
    <property type="match status" value="1"/>
</dbReference>
<gene>
    <name evidence="4" type="ORF">CYNAS_LOCUS5224</name>
</gene>
<keyword evidence="5" id="KW-1185">Reference proteome</keyword>
<dbReference type="SUPFAM" id="SSF57924">
    <property type="entry name" value="Inhibitor of apoptosis (IAP) repeat"/>
    <property type="match status" value="1"/>
</dbReference>
<organism evidence="4 5">
    <name type="scientific">Cylicocyclus nassatus</name>
    <name type="common">Nematode worm</name>
    <dbReference type="NCBI Taxonomy" id="53992"/>
    <lineage>
        <taxon>Eukaryota</taxon>
        <taxon>Metazoa</taxon>
        <taxon>Ecdysozoa</taxon>
        <taxon>Nematoda</taxon>
        <taxon>Chromadorea</taxon>
        <taxon>Rhabditida</taxon>
        <taxon>Rhabditina</taxon>
        <taxon>Rhabditomorpha</taxon>
        <taxon>Strongyloidea</taxon>
        <taxon>Strongylidae</taxon>
        <taxon>Cylicocyclus</taxon>
    </lineage>
</organism>
<dbReference type="GO" id="GO:0046872">
    <property type="term" value="F:metal ion binding"/>
    <property type="evidence" value="ECO:0007669"/>
    <property type="project" value="UniProtKB-KW"/>
</dbReference>